<feature type="region of interest" description="Disordered" evidence="1">
    <location>
        <begin position="30"/>
        <end position="112"/>
    </location>
</feature>
<dbReference type="EMBL" id="JH816179">
    <property type="protein sequence ID" value="EKC36154.1"/>
    <property type="molecule type" value="Genomic_DNA"/>
</dbReference>
<evidence type="ECO:0000256" key="1">
    <source>
        <dbReference type="SAM" id="MobiDB-lite"/>
    </source>
</evidence>
<feature type="region of interest" description="Disordered" evidence="1">
    <location>
        <begin position="265"/>
        <end position="316"/>
    </location>
</feature>
<dbReference type="SMART" id="SM00367">
    <property type="entry name" value="LRR_CC"/>
    <property type="match status" value="5"/>
</dbReference>
<feature type="compositionally biased region" description="Polar residues" evidence="1">
    <location>
        <begin position="163"/>
        <end position="174"/>
    </location>
</feature>
<gene>
    <name evidence="2" type="ORF">CGI_10006653</name>
</gene>
<dbReference type="PROSITE" id="PS50033">
    <property type="entry name" value="UBX"/>
    <property type="match status" value="1"/>
</dbReference>
<dbReference type="InterPro" id="IPR001012">
    <property type="entry name" value="UBX_dom"/>
</dbReference>
<dbReference type="HOGENOM" id="CLU_014341_0_0_1"/>
<dbReference type="SUPFAM" id="SSF52047">
    <property type="entry name" value="RNI-like"/>
    <property type="match status" value="1"/>
</dbReference>
<feature type="compositionally biased region" description="Basic and acidic residues" evidence="1">
    <location>
        <begin position="146"/>
        <end position="161"/>
    </location>
</feature>
<dbReference type="Pfam" id="PF25372">
    <property type="entry name" value="DUF7885"/>
    <property type="match status" value="1"/>
</dbReference>
<feature type="compositionally biased region" description="Gly residues" evidence="1">
    <location>
        <begin position="307"/>
        <end position="316"/>
    </location>
</feature>
<dbReference type="Gene3D" id="3.80.10.10">
    <property type="entry name" value="Ribonuclease Inhibitor"/>
    <property type="match status" value="3"/>
</dbReference>
<dbReference type="PROSITE" id="PS50030">
    <property type="entry name" value="UBA"/>
    <property type="match status" value="1"/>
</dbReference>
<dbReference type="InParanoid" id="K1QYD0"/>
<feature type="compositionally biased region" description="Basic and acidic residues" evidence="1">
    <location>
        <begin position="124"/>
        <end position="138"/>
    </location>
</feature>
<dbReference type="PANTHER" id="PTHR13318:SF95">
    <property type="entry name" value="F-BOX PROTEIN YLR352W"/>
    <property type="match status" value="1"/>
</dbReference>
<reference evidence="2" key="1">
    <citation type="journal article" date="2012" name="Nature">
        <title>The oyster genome reveals stress adaptation and complexity of shell formation.</title>
        <authorList>
            <person name="Zhang G."/>
            <person name="Fang X."/>
            <person name="Guo X."/>
            <person name="Li L."/>
            <person name="Luo R."/>
            <person name="Xu F."/>
            <person name="Yang P."/>
            <person name="Zhang L."/>
            <person name="Wang X."/>
            <person name="Qi H."/>
            <person name="Xiong Z."/>
            <person name="Que H."/>
            <person name="Xie Y."/>
            <person name="Holland P.W."/>
            <person name="Paps J."/>
            <person name="Zhu Y."/>
            <person name="Wu F."/>
            <person name="Chen Y."/>
            <person name="Wang J."/>
            <person name="Peng C."/>
            <person name="Meng J."/>
            <person name="Yang L."/>
            <person name="Liu J."/>
            <person name="Wen B."/>
            <person name="Zhang N."/>
            <person name="Huang Z."/>
            <person name="Zhu Q."/>
            <person name="Feng Y."/>
            <person name="Mount A."/>
            <person name="Hedgecock D."/>
            <person name="Xu Z."/>
            <person name="Liu Y."/>
            <person name="Domazet-Loso T."/>
            <person name="Du Y."/>
            <person name="Sun X."/>
            <person name="Zhang S."/>
            <person name="Liu B."/>
            <person name="Cheng P."/>
            <person name="Jiang X."/>
            <person name="Li J."/>
            <person name="Fan D."/>
            <person name="Wang W."/>
            <person name="Fu W."/>
            <person name="Wang T."/>
            <person name="Wang B."/>
            <person name="Zhang J."/>
            <person name="Peng Z."/>
            <person name="Li Y."/>
            <person name="Li N."/>
            <person name="Wang J."/>
            <person name="Chen M."/>
            <person name="He Y."/>
            <person name="Tan F."/>
            <person name="Song X."/>
            <person name="Zheng Q."/>
            <person name="Huang R."/>
            <person name="Yang H."/>
            <person name="Du X."/>
            <person name="Chen L."/>
            <person name="Yang M."/>
            <person name="Gaffney P.M."/>
            <person name="Wang S."/>
            <person name="Luo L."/>
            <person name="She Z."/>
            <person name="Ming Y."/>
            <person name="Huang W."/>
            <person name="Zhang S."/>
            <person name="Huang B."/>
            <person name="Zhang Y."/>
            <person name="Qu T."/>
            <person name="Ni P."/>
            <person name="Miao G."/>
            <person name="Wang J."/>
            <person name="Wang Q."/>
            <person name="Steinberg C.E."/>
            <person name="Wang H."/>
            <person name="Li N."/>
            <person name="Qian L."/>
            <person name="Zhang G."/>
            <person name="Li Y."/>
            <person name="Yang H."/>
            <person name="Liu X."/>
            <person name="Wang J."/>
            <person name="Yin Y."/>
            <person name="Wang J."/>
        </authorList>
    </citation>
    <scope>NUCLEOTIDE SEQUENCE [LARGE SCALE GENOMIC DNA]</scope>
    <source>
        <strain evidence="2">05x7-T-G4-1.051#20</strain>
    </source>
</reference>
<name>K1QYD0_MAGGI</name>
<feature type="region of interest" description="Disordered" evidence="1">
    <location>
        <begin position="124"/>
        <end position="191"/>
    </location>
</feature>
<dbReference type="InterPro" id="IPR015940">
    <property type="entry name" value="UBA"/>
</dbReference>
<dbReference type="GO" id="GO:0031146">
    <property type="term" value="P:SCF-dependent proteasomal ubiquitin-dependent protein catabolic process"/>
    <property type="evidence" value="ECO:0007669"/>
    <property type="project" value="TreeGrafter"/>
</dbReference>
<dbReference type="InterPro" id="IPR032675">
    <property type="entry name" value="LRR_dom_sf"/>
</dbReference>
<dbReference type="InterPro" id="IPR057207">
    <property type="entry name" value="FBXL15_LRR"/>
</dbReference>
<dbReference type="Pfam" id="PF00789">
    <property type="entry name" value="UBX"/>
    <property type="match status" value="1"/>
</dbReference>
<dbReference type="AlphaFoldDB" id="K1QYD0"/>
<dbReference type="SMART" id="SM00166">
    <property type="entry name" value="UBX"/>
    <property type="match status" value="1"/>
</dbReference>
<protein>
    <submittedName>
        <fullName evidence="2">UBX domain-containing protein 1</fullName>
    </submittedName>
</protein>
<evidence type="ECO:0000313" key="2">
    <source>
        <dbReference type="EMBL" id="EKC36154.1"/>
    </source>
</evidence>
<feature type="compositionally biased region" description="Acidic residues" evidence="1">
    <location>
        <begin position="278"/>
        <end position="293"/>
    </location>
</feature>
<dbReference type="PANTHER" id="PTHR13318">
    <property type="entry name" value="PARTNER OF PAIRED, ISOFORM B-RELATED"/>
    <property type="match status" value="1"/>
</dbReference>
<dbReference type="InterPro" id="IPR029071">
    <property type="entry name" value="Ubiquitin-like_domsf"/>
</dbReference>
<feature type="compositionally biased region" description="Polar residues" evidence="1">
    <location>
        <begin position="68"/>
        <end position="90"/>
    </location>
</feature>
<dbReference type="CDD" id="cd01767">
    <property type="entry name" value="UBX"/>
    <property type="match status" value="1"/>
</dbReference>
<dbReference type="SUPFAM" id="SSF54236">
    <property type="entry name" value="Ubiquitin-like"/>
    <property type="match status" value="1"/>
</dbReference>
<dbReference type="Gene3D" id="3.10.20.90">
    <property type="entry name" value="Phosphatidylinositol 3-kinase Catalytic Subunit, Chain A, domain 1"/>
    <property type="match status" value="1"/>
</dbReference>
<dbReference type="InterPro" id="IPR006553">
    <property type="entry name" value="Leu-rich_rpt_Cys-con_subtyp"/>
</dbReference>
<sequence length="852" mass="94156">MGFSFEDGQEAVQNGHLSVERAVEWILAGKPGQTSSADGPRLQLRAAQPTLENDSNPFVNPPVPLTTVPDSASRSTNQNTAAVATDQSKPSKSHRSDSDDNQSETVISRLHLSDKQKCVRDDFEAKRRKEARDDALKEKQRRKRDHERVLKEIAEDREKKKMTNQTPETVTKDTQGPVAGPSAGSHPKQTPDRCQLQIRLLRGDVVKQSYPASEPFRTVWESVTKLCHSSDIVLIQPFPHREFTAGDSKSSLLDLQLTPSASLMVKRKDVPPTHGQDVEDMVEDDDSDREEEEGHPFHQGMPPGFPPGFGGLGGLGGLPMMPGMQLGGAGMNQNQAFEGVGQRLGYPHDEDAHHNVPAAQLAAEKARERFARPAPVPERQEVQLPVTLTYDVNSLTQLCMNHIAQRLTQHDPRHPLLSLSGISEDVAQKILTYLLKEKLLKPKVLNTFIPCFLRKLILDCYPYATNELLHAVRYHCQIQTLSLNSCSLITDAGLLELTSLKKLKHLNLSGCRQLTDKCLEIVKEMPGLVSLNLDGTGVTESGFIGIILSLPASLQVLNLNRMNITEKLLTHLKDLENLKVLCLEHTKICGLSGVEQLKSLETLDVSQTDIVSESLLCLGDNLTCLGIANTERVNGDLALQYIQNNLTCLGIANTERVNGDLALQYIQRLSLRSLSLPSRLTTTDTGLQFISHMPLTELDLTNFINIFKMYPRLRKLLLSNTKITDAGMNKLKDLKDLQILYLDRTLVTDACSEVIKCFQGLVELSLASTGITSQFLCNGALDSCHDLSKLNLCRTLVSNRGVSSLRSDSFTLINLDGTRVKPDIVETLQTQCPNLRKVTTANIIPVNSDDEG</sequence>
<dbReference type="GO" id="GO:0019005">
    <property type="term" value="C:SCF ubiquitin ligase complex"/>
    <property type="evidence" value="ECO:0007669"/>
    <property type="project" value="TreeGrafter"/>
</dbReference>
<accession>K1QYD0</accession>
<proteinExistence type="predicted"/>
<organism evidence="2">
    <name type="scientific">Magallana gigas</name>
    <name type="common">Pacific oyster</name>
    <name type="synonym">Crassostrea gigas</name>
    <dbReference type="NCBI Taxonomy" id="29159"/>
    <lineage>
        <taxon>Eukaryota</taxon>
        <taxon>Metazoa</taxon>
        <taxon>Spiralia</taxon>
        <taxon>Lophotrochozoa</taxon>
        <taxon>Mollusca</taxon>
        <taxon>Bivalvia</taxon>
        <taxon>Autobranchia</taxon>
        <taxon>Pteriomorphia</taxon>
        <taxon>Ostreida</taxon>
        <taxon>Ostreoidea</taxon>
        <taxon>Ostreidae</taxon>
        <taxon>Magallana</taxon>
    </lineage>
</organism>